<gene>
    <name evidence="6" type="ORF">ABW18_05605</name>
</gene>
<keyword evidence="2 4" id="KW-0238">DNA-binding</keyword>
<evidence type="ECO:0000313" key="6">
    <source>
        <dbReference type="EMBL" id="KNA92738.1"/>
    </source>
</evidence>
<dbReference type="EMBL" id="LDTZ01000014">
    <property type="protein sequence ID" value="KNA92738.1"/>
    <property type="molecule type" value="Genomic_DNA"/>
</dbReference>
<reference evidence="6 7" key="1">
    <citation type="submission" date="2015-05" db="EMBL/GenBank/DDBJ databases">
        <title>Draft genome sequence of the bacterium Gordonia jacobaea a new member of the Gordonia genus.</title>
        <authorList>
            <person name="Jimenez-Galisteo G."/>
            <person name="Dominguez A."/>
            <person name="Munoz E."/>
            <person name="Vinas M."/>
        </authorList>
    </citation>
    <scope>NUCLEOTIDE SEQUENCE [LARGE SCALE GENOMIC DNA]</scope>
    <source>
        <strain evidence="7">mv1</strain>
    </source>
</reference>
<dbReference type="PROSITE" id="PS01081">
    <property type="entry name" value="HTH_TETR_1"/>
    <property type="match status" value="1"/>
</dbReference>
<name>A0ABR5IGN7_9ACTN</name>
<dbReference type="InterPro" id="IPR009057">
    <property type="entry name" value="Homeodomain-like_sf"/>
</dbReference>
<dbReference type="InterPro" id="IPR036271">
    <property type="entry name" value="Tet_transcr_reg_TetR-rel_C_sf"/>
</dbReference>
<evidence type="ECO:0000259" key="5">
    <source>
        <dbReference type="PROSITE" id="PS50977"/>
    </source>
</evidence>
<evidence type="ECO:0000256" key="1">
    <source>
        <dbReference type="ARBA" id="ARBA00023015"/>
    </source>
</evidence>
<dbReference type="InterPro" id="IPR001647">
    <property type="entry name" value="HTH_TetR"/>
</dbReference>
<evidence type="ECO:0000313" key="7">
    <source>
        <dbReference type="Proteomes" id="UP000037247"/>
    </source>
</evidence>
<evidence type="ECO:0000256" key="3">
    <source>
        <dbReference type="ARBA" id="ARBA00023163"/>
    </source>
</evidence>
<accession>A0ABR5IGN7</accession>
<evidence type="ECO:0000256" key="4">
    <source>
        <dbReference type="PROSITE-ProRule" id="PRU00335"/>
    </source>
</evidence>
<feature type="domain" description="HTH tetR-type" evidence="5">
    <location>
        <begin position="9"/>
        <end position="69"/>
    </location>
</feature>
<feature type="DNA-binding region" description="H-T-H motif" evidence="4">
    <location>
        <begin position="32"/>
        <end position="51"/>
    </location>
</feature>
<dbReference type="Gene3D" id="1.10.357.10">
    <property type="entry name" value="Tetracycline Repressor, domain 2"/>
    <property type="match status" value="1"/>
</dbReference>
<dbReference type="PANTHER" id="PTHR47506:SF1">
    <property type="entry name" value="HTH-TYPE TRANSCRIPTIONAL REGULATOR YJDC"/>
    <property type="match status" value="1"/>
</dbReference>
<keyword evidence="1" id="KW-0805">Transcription regulation</keyword>
<comment type="caution">
    <text evidence="6">The sequence shown here is derived from an EMBL/GenBank/DDBJ whole genome shotgun (WGS) entry which is preliminary data.</text>
</comment>
<dbReference type="InterPro" id="IPR023772">
    <property type="entry name" value="DNA-bd_HTH_TetR-type_CS"/>
</dbReference>
<dbReference type="PROSITE" id="PS50977">
    <property type="entry name" value="HTH_TETR_2"/>
    <property type="match status" value="1"/>
</dbReference>
<proteinExistence type="predicted"/>
<evidence type="ECO:0000256" key="2">
    <source>
        <dbReference type="ARBA" id="ARBA00023125"/>
    </source>
</evidence>
<dbReference type="Proteomes" id="UP000037247">
    <property type="component" value="Unassembled WGS sequence"/>
</dbReference>
<protein>
    <recommendedName>
        <fullName evidence="5">HTH tetR-type domain-containing protein</fullName>
    </recommendedName>
</protein>
<keyword evidence="3" id="KW-0804">Transcription</keyword>
<keyword evidence="7" id="KW-1185">Reference proteome</keyword>
<dbReference type="SUPFAM" id="SSF48498">
    <property type="entry name" value="Tetracyclin repressor-like, C-terminal domain"/>
    <property type="match status" value="1"/>
</dbReference>
<dbReference type="Pfam" id="PF00440">
    <property type="entry name" value="TetR_N"/>
    <property type="match status" value="1"/>
</dbReference>
<dbReference type="PANTHER" id="PTHR47506">
    <property type="entry name" value="TRANSCRIPTIONAL REGULATORY PROTEIN"/>
    <property type="match status" value="1"/>
</dbReference>
<sequence length="193" mass="20443">MPVAGRPRSFDRDAALLAAVEEFWRSGYDGSSIARLTAAMGITAPSLYAAFGDKQHLFDEASALYFDRAIAAVDDATALPTVEQAIARVLDDTAHAHTGPTTPPGCLMLTEPRLGAQRETLRARLQARLDQGMRDGDLADTVNSNQFAEFLVAVLRGMSGCARDGGSTQDLLNIADTAMTALRAVSTAAQDTA</sequence>
<dbReference type="Gene3D" id="1.10.10.60">
    <property type="entry name" value="Homeodomain-like"/>
    <property type="match status" value="1"/>
</dbReference>
<organism evidence="6 7">
    <name type="scientific">Gordonia jacobaea</name>
    <dbReference type="NCBI Taxonomy" id="122202"/>
    <lineage>
        <taxon>Bacteria</taxon>
        <taxon>Bacillati</taxon>
        <taxon>Actinomycetota</taxon>
        <taxon>Actinomycetes</taxon>
        <taxon>Mycobacteriales</taxon>
        <taxon>Gordoniaceae</taxon>
        <taxon>Gordonia</taxon>
    </lineage>
</organism>
<dbReference type="SUPFAM" id="SSF46689">
    <property type="entry name" value="Homeodomain-like"/>
    <property type="match status" value="1"/>
</dbReference>